<evidence type="ECO:0000256" key="3">
    <source>
        <dbReference type="ARBA" id="ARBA00023163"/>
    </source>
</evidence>
<reference evidence="6 7" key="1">
    <citation type="submission" date="2014-09" db="EMBL/GenBank/DDBJ databases">
        <title>Whole Genome Shotgun of Flavobacterium aquatile LMG 4008.</title>
        <authorList>
            <person name="Gale A.N."/>
            <person name="Pipes S.E."/>
            <person name="Newman J.D."/>
        </authorList>
    </citation>
    <scope>NUCLEOTIDE SEQUENCE [LARGE SCALE GENOMIC DNA]</scope>
    <source>
        <strain evidence="6 7">LMG 4008</strain>
    </source>
</reference>
<organism evidence="6 7">
    <name type="scientific">Flavobacterium aquatile LMG 4008 = ATCC 11947</name>
    <dbReference type="NCBI Taxonomy" id="1453498"/>
    <lineage>
        <taxon>Bacteria</taxon>
        <taxon>Pseudomonadati</taxon>
        <taxon>Bacteroidota</taxon>
        <taxon>Flavobacteriia</taxon>
        <taxon>Flavobacteriales</taxon>
        <taxon>Flavobacteriaceae</taxon>
        <taxon>Flavobacterium</taxon>
    </lineage>
</organism>
<feature type="transmembrane region" description="Helical" evidence="4">
    <location>
        <begin position="167"/>
        <end position="187"/>
    </location>
</feature>
<name>A0A095SR70_9FLAO</name>
<dbReference type="SUPFAM" id="SSF46689">
    <property type="entry name" value="Homeodomain-like"/>
    <property type="match status" value="1"/>
</dbReference>
<evidence type="ECO:0000256" key="4">
    <source>
        <dbReference type="SAM" id="Phobius"/>
    </source>
</evidence>
<comment type="caution">
    <text evidence="6">The sequence shown here is derived from an EMBL/GenBank/DDBJ whole genome shotgun (WGS) entry which is preliminary data.</text>
</comment>
<keyword evidence="1" id="KW-0805">Transcription regulation</keyword>
<feature type="transmembrane region" description="Helical" evidence="4">
    <location>
        <begin position="62"/>
        <end position="80"/>
    </location>
</feature>
<dbReference type="InterPro" id="IPR018062">
    <property type="entry name" value="HTH_AraC-typ_CS"/>
</dbReference>
<keyword evidence="3" id="KW-0804">Transcription</keyword>
<keyword evidence="4" id="KW-1133">Transmembrane helix</keyword>
<feature type="transmembrane region" description="Helical" evidence="4">
    <location>
        <begin position="129"/>
        <end position="147"/>
    </location>
</feature>
<keyword evidence="4" id="KW-0812">Transmembrane</keyword>
<dbReference type="SMART" id="SM00342">
    <property type="entry name" value="HTH_ARAC"/>
    <property type="match status" value="1"/>
</dbReference>
<evidence type="ECO:0000259" key="5">
    <source>
        <dbReference type="PROSITE" id="PS01124"/>
    </source>
</evidence>
<dbReference type="PANTHER" id="PTHR43280:SF29">
    <property type="entry name" value="ARAC-FAMILY TRANSCRIPTIONAL REGULATOR"/>
    <property type="match status" value="1"/>
</dbReference>
<evidence type="ECO:0000313" key="7">
    <source>
        <dbReference type="Proteomes" id="UP000029554"/>
    </source>
</evidence>
<proteinExistence type="predicted"/>
<dbReference type="EMBL" id="JRHH01000005">
    <property type="protein sequence ID" value="KGD67126.1"/>
    <property type="molecule type" value="Genomic_DNA"/>
</dbReference>
<evidence type="ECO:0000313" key="6">
    <source>
        <dbReference type="EMBL" id="KGD67126.1"/>
    </source>
</evidence>
<dbReference type="Gene3D" id="1.10.10.60">
    <property type="entry name" value="Homeodomain-like"/>
    <property type="match status" value="2"/>
</dbReference>
<dbReference type="Pfam" id="PF12833">
    <property type="entry name" value="HTH_18"/>
    <property type="match status" value="1"/>
</dbReference>
<dbReference type="GO" id="GO:0043565">
    <property type="term" value="F:sequence-specific DNA binding"/>
    <property type="evidence" value="ECO:0007669"/>
    <property type="project" value="InterPro"/>
</dbReference>
<protein>
    <recommendedName>
        <fullName evidence="5">HTH araC/xylS-type domain-containing protein</fullName>
    </recommendedName>
</protein>
<evidence type="ECO:0000256" key="1">
    <source>
        <dbReference type="ARBA" id="ARBA00023015"/>
    </source>
</evidence>
<feature type="transmembrane region" description="Helical" evidence="4">
    <location>
        <begin position="86"/>
        <end position="108"/>
    </location>
</feature>
<dbReference type="InterPro" id="IPR009057">
    <property type="entry name" value="Homeodomain-like_sf"/>
</dbReference>
<keyword evidence="2" id="KW-0238">DNA-binding</keyword>
<dbReference type="AlphaFoldDB" id="A0A095SR70"/>
<dbReference type="PROSITE" id="PS00041">
    <property type="entry name" value="HTH_ARAC_FAMILY_1"/>
    <property type="match status" value="1"/>
</dbReference>
<accession>A0A095SR70</accession>
<evidence type="ECO:0000256" key="2">
    <source>
        <dbReference type="ARBA" id="ARBA00023125"/>
    </source>
</evidence>
<dbReference type="STRING" id="1453498.LG45_12935"/>
<gene>
    <name evidence="6" type="ORF">LG45_12935</name>
</gene>
<feature type="transmembrane region" description="Helical" evidence="4">
    <location>
        <begin position="28"/>
        <end position="50"/>
    </location>
</feature>
<dbReference type="PROSITE" id="PS01124">
    <property type="entry name" value="HTH_ARAC_FAMILY_2"/>
    <property type="match status" value="1"/>
</dbReference>
<dbReference type="eggNOG" id="COG2207">
    <property type="taxonomic scope" value="Bacteria"/>
</dbReference>
<keyword evidence="7" id="KW-1185">Reference proteome</keyword>
<sequence>MIASVIIGFIFIITTLQSKRAKDNSIVYLNLVVLFFTLNNLQIVLIDNFFQEANFFIRNMLLPFYALIVPAFYTFISYYLNVERKITSFVAFSTALFLVELINRIVFFKLYYEIDDCYIVAKYSQIEEIFNALFSLFLFVKSIQLLFNKTKLYSYTASYDNVKWLKKFLFLGSLILMTWIGAIVFNIDEVLNPQIFIYYPLRLSSSLLLFWLGYQGVFNYSLMYERIKLREAISNELNNIDEELKTNSKSSKFQIIKNHIENNKNYLNPNYSLELLSSELKISVSSLSKTINDESGFSFSDYINSLRVEKAKHLLVSIDFKEYTILSIGLECGFNSKSTFYLAFKKFTNTTPTDFRKQNS</sequence>
<dbReference type="GO" id="GO:0003700">
    <property type="term" value="F:DNA-binding transcription factor activity"/>
    <property type="evidence" value="ECO:0007669"/>
    <property type="project" value="InterPro"/>
</dbReference>
<feature type="domain" description="HTH araC/xylS-type" evidence="5">
    <location>
        <begin position="250"/>
        <end position="358"/>
    </location>
</feature>
<dbReference type="PANTHER" id="PTHR43280">
    <property type="entry name" value="ARAC-FAMILY TRANSCRIPTIONAL REGULATOR"/>
    <property type="match status" value="1"/>
</dbReference>
<dbReference type="InterPro" id="IPR018060">
    <property type="entry name" value="HTH_AraC"/>
</dbReference>
<dbReference type="Proteomes" id="UP000029554">
    <property type="component" value="Unassembled WGS sequence"/>
</dbReference>
<keyword evidence="4" id="KW-0472">Membrane</keyword>